<dbReference type="InterPro" id="IPR052410">
    <property type="entry name" value="DRC5"/>
</dbReference>
<keyword evidence="5" id="KW-0206">Cytoskeleton</keyword>
<dbReference type="SMART" id="SM00368">
    <property type="entry name" value="LRR_RI"/>
    <property type="match status" value="9"/>
</dbReference>
<proteinExistence type="predicted"/>
<evidence type="ECO:0000256" key="3">
    <source>
        <dbReference type="ARBA" id="ARBA00022614"/>
    </source>
</evidence>
<gene>
    <name evidence="7" type="ORF">C2G38_2163676</name>
</gene>
<keyword evidence="2" id="KW-0963">Cytoplasm</keyword>
<dbReference type="PANTHER" id="PTHR24107">
    <property type="entry name" value="YNEIN REGULATORY COMPLEX SUBUNIT 5"/>
    <property type="match status" value="1"/>
</dbReference>
<dbReference type="InterPro" id="IPR000719">
    <property type="entry name" value="Prot_kinase_dom"/>
</dbReference>
<reference evidence="7 8" key="1">
    <citation type="submission" date="2018-06" db="EMBL/GenBank/DDBJ databases">
        <title>Comparative genomics reveals the genomic features of Rhizophagus irregularis, R. cerebriforme, R. diaphanum and Gigaspora rosea, and their symbiotic lifestyle signature.</title>
        <authorList>
            <person name="Morin E."/>
            <person name="San Clemente H."/>
            <person name="Chen E.C.H."/>
            <person name="De La Providencia I."/>
            <person name="Hainaut M."/>
            <person name="Kuo A."/>
            <person name="Kohler A."/>
            <person name="Murat C."/>
            <person name="Tang N."/>
            <person name="Roy S."/>
            <person name="Loubradou J."/>
            <person name="Henrissat B."/>
            <person name="Grigoriev I.V."/>
            <person name="Corradi N."/>
            <person name="Roux C."/>
            <person name="Martin F.M."/>
        </authorList>
    </citation>
    <scope>NUCLEOTIDE SEQUENCE [LARGE SCALE GENOMIC DNA]</scope>
    <source>
        <strain evidence="7 8">DAOM 194757</strain>
    </source>
</reference>
<protein>
    <recommendedName>
        <fullName evidence="6">Protein kinase domain-containing protein</fullName>
    </recommendedName>
</protein>
<dbReference type="EMBL" id="QKWP01000140">
    <property type="protein sequence ID" value="RIB26292.1"/>
    <property type="molecule type" value="Genomic_DNA"/>
</dbReference>
<dbReference type="GO" id="GO:0004672">
    <property type="term" value="F:protein kinase activity"/>
    <property type="evidence" value="ECO:0007669"/>
    <property type="project" value="InterPro"/>
</dbReference>
<comment type="caution">
    <text evidence="7">The sequence shown here is derived from an EMBL/GenBank/DDBJ whole genome shotgun (WGS) entry which is preliminary data.</text>
</comment>
<comment type="subcellular location">
    <subcellularLocation>
        <location evidence="1">Cytoplasm</location>
        <location evidence="1">Cytoskeleton</location>
    </subcellularLocation>
</comment>
<keyword evidence="8" id="KW-1185">Reference proteome</keyword>
<dbReference type="GO" id="GO:0005524">
    <property type="term" value="F:ATP binding"/>
    <property type="evidence" value="ECO:0007669"/>
    <property type="project" value="InterPro"/>
</dbReference>
<dbReference type="Pfam" id="PF07714">
    <property type="entry name" value="PK_Tyr_Ser-Thr"/>
    <property type="match status" value="1"/>
</dbReference>
<dbReference type="Pfam" id="PF13516">
    <property type="entry name" value="LRR_6"/>
    <property type="match status" value="11"/>
</dbReference>
<sequence>MENIQEEWLEKAIFERHINSIDYNKFTNPIVIGEGAITKVSYHPNIITFYGVTKDNYENYNMILEYANEGTLREYLKTGFTKLEWTDRLYIAKEIAHGLLFLHENNIIHRDLHSKNILIHQRQPKITDFGLSKQIDEITSNSNAHGMPAYVEPQCLVNDKYRRNMKSDVYSLGVILWEISSGRPPFPSFESVLSLAVYISKGNREEPIEDTPLQYIKLYKQCWDNDPADRPETCLIFNTLKQINLNETLSQYHSIEISEQFFKNLRKEAHEFFEQGKFLKSLELFEEVLKNCQLSPEDQVSATDWDLSCNRGSENLNELIMALRKNTTLTSSNLGSNELGILGGRLLSEVLCKNTTLTSLILKDNNLGSKGGKILSEGGKALASALCKNTTLTSLNLENNNLGSEALCKNTTLKNLDIRDNNLMGGEAIVDALCKNTTLTSLDLCGNGLGSKEVKILLGLLWKIFTGASLDLSRNELGSEGGKAFSDALCKNPSLTELKFQKNNLGSEGGKALVDALCKNSTLTSLDLDYNELGSEGGNALADALCKNSTLTSLNLQNNNLGSEGGKALADALCKNSMLTSLNLWINNLGSEGGKALADALCKNSTLTSLNLRGNALAKALCKNSTLKDLNLEYNNLGSEEGKAFVDALCKSFTLENLKIYDSNKIGFKLISNNSYLKIE</sequence>
<dbReference type="AlphaFoldDB" id="A0A397VWZ0"/>
<evidence type="ECO:0000256" key="5">
    <source>
        <dbReference type="ARBA" id="ARBA00023212"/>
    </source>
</evidence>
<dbReference type="InterPro" id="IPR001245">
    <property type="entry name" value="Ser-Thr/Tyr_kinase_cat_dom"/>
</dbReference>
<dbReference type="OrthoDB" id="333024at2759"/>
<dbReference type="SUPFAM" id="SSF56112">
    <property type="entry name" value="Protein kinase-like (PK-like)"/>
    <property type="match status" value="1"/>
</dbReference>
<dbReference type="PRINTS" id="PR00109">
    <property type="entry name" value="TYRKINASE"/>
</dbReference>
<evidence type="ECO:0000256" key="4">
    <source>
        <dbReference type="ARBA" id="ARBA00022737"/>
    </source>
</evidence>
<dbReference type="Proteomes" id="UP000266673">
    <property type="component" value="Unassembled WGS sequence"/>
</dbReference>
<dbReference type="STRING" id="44941.A0A397VWZ0"/>
<name>A0A397VWZ0_9GLOM</name>
<organism evidence="7 8">
    <name type="scientific">Gigaspora rosea</name>
    <dbReference type="NCBI Taxonomy" id="44941"/>
    <lineage>
        <taxon>Eukaryota</taxon>
        <taxon>Fungi</taxon>
        <taxon>Fungi incertae sedis</taxon>
        <taxon>Mucoromycota</taxon>
        <taxon>Glomeromycotina</taxon>
        <taxon>Glomeromycetes</taxon>
        <taxon>Diversisporales</taxon>
        <taxon>Gigasporaceae</taxon>
        <taxon>Gigaspora</taxon>
    </lineage>
</organism>
<dbReference type="InterPro" id="IPR011009">
    <property type="entry name" value="Kinase-like_dom_sf"/>
</dbReference>
<dbReference type="SUPFAM" id="SSF52047">
    <property type="entry name" value="RNI-like"/>
    <property type="match status" value="2"/>
</dbReference>
<dbReference type="Gene3D" id="1.10.510.10">
    <property type="entry name" value="Transferase(Phosphotransferase) domain 1"/>
    <property type="match status" value="1"/>
</dbReference>
<dbReference type="InterPro" id="IPR032675">
    <property type="entry name" value="LRR_dom_sf"/>
</dbReference>
<evidence type="ECO:0000313" key="7">
    <source>
        <dbReference type="EMBL" id="RIB26292.1"/>
    </source>
</evidence>
<feature type="domain" description="Protein kinase" evidence="6">
    <location>
        <begin position="1"/>
        <end position="249"/>
    </location>
</feature>
<evidence type="ECO:0000313" key="8">
    <source>
        <dbReference type="Proteomes" id="UP000266673"/>
    </source>
</evidence>
<dbReference type="GO" id="GO:0005856">
    <property type="term" value="C:cytoskeleton"/>
    <property type="evidence" value="ECO:0007669"/>
    <property type="project" value="UniProtKB-SubCell"/>
</dbReference>
<dbReference type="PANTHER" id="PTHR24107:SF2">
    <property type="entry name" value="NLR FAMILY CARD DOMAIN CONTAINING 3"/>
    <property type="match status" value="1"/>
</dbReference>
<accession>A0A397VWZ0</accession>
<evidence type="ECO:0000256" key="2">
    <source>
        <dbReference type="ARBA" id="ARBA00022490"/>
    </source>
</evidence>
<dbReference type="PROSITE" id="PS50011">
    <property type="entry name" value="PROTEIN_KINASE_DOM"/>
    <property type="match status" value="1"/>
</dbReference>
<evidence type="ECO:0000259" key="6">
    <source>
        <dbReference type="PROSITE" id="PS50011"/>
    </source>
</evidence>
<dbReference type="InterPro" id="IPR001611">
    <property type="entry name" value="Leu-rich_rpt"/>
</dbReference>
<evidence type="ECO:0000256" key="1">
    <source>
        <dbReference type="ARBA" id="ARBA00004245"/>
    </source>
</evidence>
<dbReference type="Gene3D" id="3.80.10.10">
    <property type="entry name" value="Ribonuclease Inhibitor"/>
    <property type="match status" value="5"/>
</dbReference>
<keyword evidence="4" id="KW-0677">Repeat</keyword>
<keyword evidence="3" id="KW-0433">Leucine-rich repeat</keyword>